<sequence>MSPTTPHQPVLLRLLHSAIALLVFGSLLTGFMVYDRYDKRFGTLNLPIVPNTQGIHGTIALTFLILLPIFAVYCFHIGDRRLVQSQSMQQLGQQLTEVGKPIWWVSLQRLTNTFMLIAATLAVVTGRMMQEIWLPTGELNHIWYIGHLISWIIMAIGIALHLLMSTKVGGLPLLLSIYHWRIRESDLPKNWLKGFKIKPNSSIALIIEFVVIGGIALAFLLPLFVTA</sequence>
<feature type="transmembrane region" description="Helical" evidence="6">
    <location>
        <begin position="12"/>
        <end position="34"/>
    </location>
</feature>
<comment type="caution">
    <text evidence="8">The sequence shown here is derived from an EMBL/GenBank/DDBJ whole genome shotgun (WGS) entry which is preliminary data.</text>
</comment>
<evidence type="ECO:0000256" key="1">
    <source>
        <dbReference type="ARBA" id="ARBA00004651"/>
    </source>
</evidence>
<feature type="transmembrane region" description="Helical" evidence="6">
    <location>
        <begin position="54"/>
        <end position="75"/>
    </location>
</feature>
<gene>
    <name evidence="8" type="ORF">H6F44_17780</name>
</gene>
<dbReference type="Proteomes" id="UP000631421">
    <property type="component" value="Unassembled WGS sequence"/>
</dbReference>
<dbReference type="GO" id="GO:0022904">
    <property type="term" value="P:respiratory electron transport chain"/>
    <property type="evidence" value="ECO:0007669"/>
    <property type="project" value="InterPro"/>
</dbReference>
<dbReference type="GO" id="GO:0005886">
    <property type="term" value="C:plasma membrane"/>
    <property type="evidence" value="ECO:0007669"/>
    <property type="project" value="UniProtKB-SubCell"/>
</dbReference>
<dbReference type="GO" id="GO:0009055">
    <property type="term" value="F:electron transfer activity"/>
    <property type="evidence" value="ECO:0007669"/>
    <property type="project" value="InterPro"/>
</dbReference>
<dbReference type="EMBL" id="JACJPY010000073">
    <property type="protein sequence ID" value="MBD2151958.1"/>
    <property type="molecule type" value="Genomic_DNA"/>
</dbReference>
<keyword evidence="2" id="KW-1003">Cell membrane</keyword>
<accession>A0A926UW50</accession>
<reference evidence="8" key="1">
    <citation type="journal article" date="2015" name="ISME J.">
        <title>Draft Genome Sequence of Streptomyces incarnatus NRRL8089, which Produces the Nucleoside Antibiotic Sinefungin.</title>
        <authorList>
            <person name="Oshima K."/>
            <person name="Hattori M."/>
            <person name="Shimizu H."/>
            <person name="Fukuda K."/>
            <person name="Nemoto M."/>
            <person name="Inagaki K."/>
            <person name="Tamura T."/>
        </authorList>
    </citation>
    <scope>NUCLEOTIDE SEQUENCE</scope>
    <source>
        <strain evidence="8">FACHB-1277</strain>
    </source>
</reference>
<dbReference type="Pfam" id="PF01292">
    <property type="entry name" value="Ni_hydr_CYTB"/>
    <property type="match status" value="1"/>
</dbReference>
<comment type="subcellular location">
    <subcellularLocation>
        <location evidence="1">Cell membrane</location>
        <topology evidence="1">Multi-pass membrane protein</topology>
    </subcellularLocation>
</comment>
<evidence type="ECO:0000256" key="4">
    <source>
        <dbReference type="ARBA" id="ARBA00022989"/>
    </source>
</evidence>
<evidence type="ECO:0000313" key="8">
    <source>
        <dbReference type="EMBL" id="MBD2151958.1"/>
    </source>
</evidence>
<feature type="transmembrane region" description="Helical" evidence="6">
    <location>
        <begin position="141"/>
        <end position="163"/>
    </location>
</feature>
<keyword evidence="5 6" id="KW-0472">Membrane</keyword>
<evidence type="ECO:0000256" key="6">
    <source>
        <dbReference type="SAM" id="Phobius"/>
    </source>
</evidence>
<evidence type="ECO:0000256" key="5">
    <source>
        <dbReference type="ARBA" id="ARBA00023136"/>
    </source>
</evidence>
<evidence type="ECO:0000256" key="3">
    <source>
        <dbReference type="ARBA" id="ARBA00022692"/>
    </source>
</evidence>
<dbReference type="InterPro" id="IPR016174">
    <property type="entry name" value="Di-haem_cyt_TM"/>
</dbReference>
<reference evidence="8" key="2">
    <citation type="submission" date="2020-08" db="EMBL/GenBank/DDBJ databases">
        <authorList>
            <person name="Chen M."/>
            <person name="Teng W."/>
            <person name="Zhao L."/>
            <person name="Hu C."/>
            <person name="Zhou Y."/>
            <person name="Han B."/>
            <person name="Song L."/>
            <person name="Shu W."/>
        </authorList>
    </citation>
    <scope>NUCLEOTIDE SEQUENCE</scope>
    <source>
        <strain evidence="8">FACHB-1277</strain>
    </source>
</reference>
<keyword evidence="4 6" id="KW-1133">Transmembrane helix</keyword>
<evidence type="ECO:0000313" key="9">
    <source>
        <dbReference type="Proteomes" id="UP000631421"/>
    </source>
</evidence>
<proteinExistence type="predicted"/>
<dbReference type="AlphaFoldDB" id="A0A926UW50"/>
<feature type="transmembrane region" description="Helical" evidence="6">
    <location>
        <begin position="203"/>
        <end position="225"/>
    </location>
</feature>
<organism evidence="8 9">
    <name type="scientific">Pseudanabaena cinerea FACHB-1277</name>
    <dbReference type="NCBI Taxonomy" id="2949581"/>
    <lineage>
        <taxon>Bacteria</taxon>
        <taxon>Bacillati</taxon>
        <taxon>Cyanobacteriota</taxon>
        <taxon>Cyanophyceae</taxon>
        <taxon>Pseudanabaenales</taxon>
        <taxon>Pseudanabaenaceae</taxon>
        <taxon>Pseudanabaena</taxon>
        <taxon>Pseudanabaena cinerea</taxon>
    </lineage>
</organism>
<dbReference type="Gene3D" id="1.20.950.20">
    <property type="entry name" value="Transmembrane di-heme cytochromes, Chain C"/>
    <property type="match status" value="1"/>
</dbReference>
<feature type="domain" description="Cytochrome b561 bacterial/Ni-hydrogenase" evidence="7">
    <location>
        <begin position="8"/>
        <end position="167"/>
    </location>
</feature>
<name>A0A926UW50_9CYAN</name>
<protein>
    <submittedName>
        <fullName evidence="8">Cytochrome b/b6 domain-containing protein</fullName>
    </submittedName>
</protein>
<evidence type="ECO:0000259" key="7">
    <source>
        <dbReference type="Pfam" id="PF01292"/>
    </source>
</evidence>
<evidence type="ECO:0000256" key="2">
    <source>
        <dbReference type="ARBA" id="ARBA00022475"/>
    </source>
</evidence>
<keyword evidence="9" id="KW-1185">Reference proteome</keyword>
<keyword evidence="3 6" id="KW-0812">Transmembrane</keyword>
<dbReference type="InterPro" id="IPR011577">
    <property type="entry name" value="Cyt_b561_bac/Ni-Hgenase"/>
</dbReference>
<dbReference type="SUPFAM" id="SSF81342">
    <property type="entry name" value="Transmembrane di-heme cytochromes"/>
    <property type="match status" value="1"/>
</dbReference>
<dbReference type="RefSeq" id="WP_190352372.1">
    <property type="nucleotide sequence ID" value="NZ_JACJPY010000073.1"/>
</dbReference>